<dbReference type="GO" id="GO:0005739">
    <property type="term" value="C:mitochondrion"/>
    <property type="evidence" value="ECO:0007669"/>
    <property type="project" value="TreeGrafter"/>
</dbReference>
<protein>
    <submittedName>
        <fullName evidence="6">ClpP/crotonase</fullName>
    </submittedName>
</protein>
<evidence type="ECO:0000256" key="3">
    <source>
        <dbReference type="ARBA" id="ARBA00022832"/>
    </source>
</evidence>
<dbReference type="SUPFAM" id="SSF52096">
    <property type="entry name" value="ClpP/crotonase"/>
    <property type="match status" value="1"/>
</dbReference>
<dbReference type="InterPro" id="IPR001753">
    <property type="entry name" value="Enoyl-CoA_hydra/iso"/>
</dbReference>
<evidence type="ECO:0000256" key="5">
    <source>
        <dbReference type="ARBA" id="ARBA00023235"/>
    </source>
</evidence>
<dbReference type="GO" id="GO:0006635">
    <property type="term" value="P:fatty acid beta-oxidation"/>
    <property type="evidence" value="ECO:0007669"/>
    <property type="project" value="UniProtKB-UniPathway"/>
</dbReference>
<dbReference type="InterPro" id="IPR029045">
    <property type="entry name" value="ClpP/crotonase-like_dom_sf"/>
</dbReference>
<evidence type="ECO:0000256" key="4">
    <source>
        <dbReference type="ARBA" id="ARBA00023098"/>
    </source>
</evidence>
<dbReference type="EMBL" id="ML145331">
    <property type="protein sequence ID" value="TBU51384.1"/>
    <property type="molecule type" value="Genomic_DNA"/>
</dbReference>
<dbReference type="PANTHER" id="PTHR43149:SF1">
    <property type="entry name" value="DELTA(3,5)-DELTA(2,4)-DIENOYL-COA ISOMERASE, MITOCHONDRIAL"/>
    <property type="match status" value="1"/>
</dbReference>
<name>A0A4Q9NCJ5_9APHY</name>
<proteinExistence type="inferred from homology"/>
<organism evidence="6">
    <name type="scientific">Dichomitus squalens</name>
    <dbReference type="NCBI Taxonomy" id="114155"/>
    <lineage>
        <taxon>Eukaryota</taxon>
        <taxon>Fungi</taxon>
        <taxon>Dikarya</taxon>
        <taxon>Basidiomycota</taxon>
        <taxon>Agaricomycotina</taxon>
        <taxon>Agaricomycetes</taxon>
        <taxon>Polyporales</taxon>
        <taxon>Polyporaceae</taxon>
        <taxon>Dichomitus</taxon>
    </lineage>
</organism>
<dbReference type="Pfam" id="PF00378">
    <property type="entry name" value="ECH_1"/>
    <property type="match status" value="1"/>
</dbReference>
<evidence type="ECO:0000256" key="1">
    <source>
        <dbReference type="ARBA" id="ARBA00005005"/>
    </source>
</evidence>
<evidence type="ECO:0000313" key="6">
    <source>
        <dbReference type="EMBL" id="TBU25636.1"/>
    </source>
</evidence>
<dbReference type="EMBL" id="ML143457">
    <property type="protein sequence ID" value="TBU25636.1"/>
    <property type="molecule type" value="Genomic_DNA"/>
</dbReference>
<sequence>MSHPYSHISGSWVKVTSPRPHVALVELSRDPVNAFHEPFWTELGHVFDKIAEEPTIRAVVLASANSKLFSAGIDIGSLSGTLASESSPDPSRRALQLQGHIASFQASISALERCRYPVIVATHGVAYGLSIDIIAACDVRYAASSTSFAVKEVDVGLAADIGTLARLPKITGNQSLASELAFTARPFDASEALTLGLVSRVVNGGRDEVVKAALETATLIAEKSPIAVLGTKKLLLHARDHSVAENLDYTAVWNSAMLQTQDIPSAVVAFRKKQKPKFGPLGPKL</sequence>
<comment type="pathway">
    <text evidence="1">Lipid metabolism; fatty acid beta-oxidation.</text>
</comment>
<dbReference type="OMA" id="QYVAHVE"/>
<comment type="similarity">
    <text evidence="2">Belongs to the enoyl-CoA hydratase/isomerase family.</text>
</comment>
<dbReference type="FunFam" id="1.10.12.10:FF:000004">
    <property type="entry name" value="Delta3,5-delta2,4-dienoyl-CoA isomerase"/>
    <property type="match status" value="1"/>
</dbReference>
<keyword evidence="3" id="KW-0276">Fatty acid metabolism</keyword>
<dbReference type="OrthoDB" id="14970at2759"/>
<keyword evidence="8" id="KW-1185">Reference proteome</keyword>
<dbReference type="CDD" id="cd06558">
    <property type="entry name" value="crotonase-like"/>
    <property type="match status" value="1"/>
</dbReference>
<dbReference type="UniPathway" id="UPA00659"/>
<evidence type="ECO:0000256" key="2">
    <source>
        <dbReference type="ARBA" id="ARBA00005254"/>
    </source>
</evidence>
<dbReference type="PANTHER" id="PTHR43149">
    <property type="entry name" value="ENOYL-COA HYDRATASE"/>
    <property type="match status" value="1"/>
</dbReference>
<dbReference type="InterPro" id="IPR014748">
    <property type="entry name" value="Enoyl-CoA_hydra_C"/>
</dbReference>
<dbReference type="Gene3D" id="1.10.12.10">
    <property type="entry name" value="Lyase 2-enoyl-coa Hydratase, Chain A, domain 2"/>
    <property type="match status" value="1"/>
</dbReference>
<dbReference type="Gene3D" id="3.90.226.10">
    <property type="entry name" value="2-enoyl-CoA Hydratase, Chain A, domain 1"/>
    <property type="match status" value="1"/>
</dbReference>
<dbReference type="InterPro" id="IPR045002">
    <property type="entry name" value="Ech1-like"/>
</dbReference>
<gene>
    <name evidence="7" type="ORF">BD310DRAFT_942272</name>
    <name evidence="6" type="ORF">BD311DRAFT_699866</name>
</gene>
<dbReference type="AlphaFoldDB" id="A0A4Q9NCJ5"/>
<dbReference type="STRING" id="114155.A0A4Q9NCJ5"/>
<dbReference type="Proteomes" id="UP000292957">
    <property type="component" value="Unassembled WGS sequence"/>
</dbReference>
<evidence type="ECO:0000313" key="8">
    <source>
        <dbReference type="Proteomes" id="UP000292082"/>
    </source>
</evidence>
<accession>A0A4Q9NCJ5</accession>
<dbReference type="GO" id="GO:0051750">
    <property type="term" value="F:delta(3,5)-delta(2,4)-dienoyl-CoA isomerase activity"/>
    <property type="evidence" value="ECO:0007669"/>
    <property type="project" value="TreeGrafter"/>
</dbReference>
<keyword evidence="4" id="KW-0443">Lipid metabolism</keyword>
<evidence type="ECO:0000313" key="7">
    <source>
        <dbReference type="EMBL" id="TBU51384.1"/>
    </source>
</evidence>
<keyword evidence="5" id="KW-0413">Isomerase</keyword>
<dbReference type="Proteomes" id="UP000292082">
    <property type="component" value="Unassembled WGS sequence"/>
</dbReference>
<reference evidence="6 8" key="1">
    <citation type="submission" date="2019-01" db="EMBL/GenBank/DDBJ databases">
        <title>Draft genome sequences of three monokaryotic isolates of the white-rot basidiomycete fungus Dichomitus squalens.</title>
        <authorList>
            <consortium name="DOE Joint Genome Institute"/>
            <person name="Lopez S.C."/>
            <person name="Andreopoulos B."/>
            <person name="Pangilinan J."/>
            <person name="Lipzen A."/>
            <person name="Riley R."/>
            <person name="Ahrendt S."/>
            <person name="Ng V."/>
            <person name="Barry K."/>
            <person name="Daum C."/>
            <person name="Grigoriev I.V."/>
            <person name="Hilden K.S."/>
            <person name="Makela M.R."/>
            <person name="de Vries R.P."/>
        </authorList>
    </citation>
    <scope>NUCLEOTIDE SEQUENCE [LARGE SCALE GENOMIC DNA]</scope>
    <source>
        <strain evidence="7 8">CBS 464.89</strain>
        <strain evidence="6">OM18370.1</strain>
    </source>
</reference>